<evidence type="ECO:0000256" key="4">
    <source>
        <dbReference type="SAM" id="Phobius"/>
    </source>
</evidence>
<feature type="transmembrane region" description="Helical" evidence="4">
    <location>
        <begin position="234"/>
        <end position="255"/>
    </location>
</feature>
<dbReference type="InterPro" id="IPR011990">
    <property type="entry name" value="TPR-like_helical_dom_sf"/>
</dbReference>
<keyword evidence="2 3" id="KW-0802">TPR repeat</keyword>
<keyword evidence="4" id="KW-0812">Transmembrane</keyword>
<reference evidence="5 6" key="1">
    <citation type="journal article" date="2016" name="Nat. Commun.">
        <title>Thousands of microbial genomes shed light on interconnected biogeochemical processes in an aquifer system.</title>
        <authorList>
            <person name="Anantharaman K."/>
            <person name="Brown C.T."/>
            <person name="Hug L.A."/>
            <person name="Sharon I."/>
            <person name="Castelle C.J."/>
            <person name="Probst A.J."/>
            <person name="Thomas B.C."/>
            <person name="Singh A."/>
            <person name="Wilkins M.J."/>
            <person name="Karaoz U."/>
            <person name="Brodie E.L."/>
            <person name="Williams K.H."/>
            <person name="Hubbard S.S."/>
            <person name="Banfield J.F."/>
        </authorList>
    </citation>
    <scope>NUCLEOTIDE SEQUENCE [LARGE SCALE GENOMIC DNA]</scope>
</reference>
<keyword evidence="4" id="KW-1133">Transmembrane helix</keyword>
<dbReference type="Gene3D" id="1.25.40.10">
    <property type="entry name" value="Tetratricopeptide repeat domain"/>
    <property type="match status" value="1"/>
</dbReference>
<dbReference type="PANTHER" id="PTHR44227:SF3">
    <property type="entry name" value="PROTEIN O-MANNOSYL-TRANSFERASE TMTC4"/>
    <property type="match status" value="1"/>
</dbReference>
<dbReference type="EMBL" id="MEXR01000054">
    <property type="protein sequence ID" value="OGD08648.1"/>
    <property type="molecule type" value="Genomic_DNA"/>
</dbReference>
<feature type="transmembrane region" description="Helical" evidence="4">
    <location>
        <begin position="297"/>
        <end position="314"/>
    </location>
</feature>
<organism evidence="5 6">
    <name type="scientific">Candidatus Amesbacteria bacterium RIFOXYB1_FULL_44_23</name>
    <dbReference type="NCBI Taxonomy" id="1797263"/>
    <lineage>
        <taxon>Bacteria</taxon>
        <taxon>Candidatus Amesiibacteriota</taxon>
    </lineage>
</organism>
<feature type="transmembrane region" description="Helical" evidence="4">
    <location>
        <begin position="350"/>
        <end position="367"/>
    </location>
</feature>
<dbReference type="Pfam" id="PF13432">
    <property type="entry name" value="TPR_16"/>
    <property type="match status" value="1"/>
</dbReference>
<name>A0A1F4ZRC3_9BACT</name>
<evidence type="ECO:0000256" key="1">
    <source>
        <dbReference type="ARBA" id="ARBA00022737"/>
    </source>
</evidence>
<feature type="transmembrane region" description="Helical" evidence="4">
    <location>
        <begin position="267"/>
        <end position="285"/>
    </location>
</feature>
<dbReference type="SUPFAM" id="SSF48452">
    <property type="entry name" value="TPR-like"/>
    <property type="match status" value="1"/>
</dbReference>
<dbReference type="PANTHER" id="PTHR44227">
    <property type="match status" value="1"/>
</dbReference>
<feature type="transmembrane region" description="Helical" evidence="4">
    <location>
        <begin position="7"/>
        <end position="29"/>
    </location>
</feature>
<protein>
    <submittedName>
        <fullName evidence="5">Uncharacterized protein</fullName>
    </submittedName>
</protein>
<evidence type="ECO:0000313" key="5">
    <source>
        <dbReference type="EMBL" id="OGD08648.1"/>
    </source>
</evidence>
<dbReference type="AlphaFoldDB" id="A0A1F4ZRC3"/>
<feature type="repeat" description="TPR" evidence="3">
    <location>
        <begin position="424"/>
        <end position="457"/>
    </location>
</feature>
<proteinExistence type="predicted"/>
<sequence length="544" mass="62157">MRDSKKVILAIIITGLAVYFNSFFNAFVFDDIGLIVQNPSVHSLSRLPDLLLNHNSSQLVSHYYRPISQILYALIYAVFKAVPFWYHLVQASLHIANATLVYLFFKKHLRHDIAVLISLVFLTHPINQFTVAYISSLHDTLYLFFGLLSLFVLSNPVLTGVFLLLSLLSKESGIQFLVISSSYLFLFNRKLLPRHFMVLLITGFTYFFFRVISQTPISKDPLVPIMTLSLYQRLTHIPAIAFYYFKTFLFPHQLLAFHSWVISAPGIRNYIVPVIFNLAIIGILVKFISTTRKLEKALGLFFFYWLAIGMGIHLQIIPIDMTVSDHFFYSAQLGLLGLFGLMLTRVKFSLTIPAAILIAVLSLTTVNRNSDWKNQSRLLAHDHAISQPDYLMDLLYAGDLLGQNKYDQALIHTKTAISLYPQSGRAYNVLGSIYYQQGETEKARAAFTKSMALNNYYASYENLGLLMTKHDPPASALAFLTQATKKFPKSDKLWFYRIIVETRMNYHDQAIKSAQNYYLLKGDEVSQVIYSRLLQSLPVNIELK</sequence>
<dbReference type="Proteomes" id="UP000176424">
    <property type="component" value="Unassembled WGS sequence"/>
</dbReference>
<evidence type="ECO:0000256" key="2">
    <source>
        <dbReference type="ARBA" id="ARBA00022803"/>
    </source>
</evidence>
<comment type="caution">
    <text evidence="5">The sequence shown here is derived from an EMBL/GenBank/DDBJ whole genome shotgun (WGS) entry which is preliminary data.</text>
</comment>
<keyword evidence="4" id="KW-0472">Membrane</keyword>
<evidence type="ECO:0000256" key="3">
    <source>
        <dbReference type="PROSITE-ProRule" id="PRU00339"/>
    </source>
</evidence>
<dbReference type="SMART" id="SM00028">
    <property type="entry name" value="TPR"/>
    <property type="match status" value="1"/>
</dbReference>
<keyword evidence="1" id="KW-0677">Repeat</keyword>
<gene>
    <name evidence="5" type="ORF">A2397_04900</name>
</gene>
<feature type="transmembrane region" description="Helical" evidence="4">
    <location>
        <begin position="141"/>
        <end position="165"/>
    </location>
</feature>
<dbReference type="InterPro" id="IPR019734">
    <property type="entry name" value="TPR_rpt"/>
</dbReference>
<accession>A0A1F4ZRC3</accession>
<evidence type="ECO:0000313" key="6">
    <source>
        <dbReference type="Proteomes" id="UP000176424"/>
    </source>
</evidence>
<dbReference type="STRING" id="1797263.A2397_04900"/>
<dbReference type="InterPro" id="IPR052346">
    <property type="entry name" value="O-mannosyl-transferase_TMTC"/>
</dbReference>
<dbReference type="PROSITE" id="PS50005">
    <property type="entry name" value="TPR"/>
    <property type="match status" value="1"/>
</dbReference>
<feature type="transmembrane region" description="Helical" evidence="4">
    <location>
        <begin position="195"/>
        <end position="213"/>
    </location>
</feature>